<dbReference type="GO" id="GO:0008983">
    <property type="term" value="F:protein-glutamate O-methyltransferase activity"/>
    <property type="evidence" value="ECO:0007669"/>
    <property type="project" value="UniProtKB-EC"/>
</dbReference>
<dbReference type="InterPro" id="IPR029063">
    <property type="entry name" value="SAM-dependent_MTases_sf"/>
</dbReference>
<dbReference type="SUPFAM" id="SSF53335">
    <property type="entry name" value="S-adenosyl-L-methionine-dependent methyltransferases"/>
    <property type="match status" value="1"/>
</dbReference>
<dbReference type="PIRSF" id="PIRSF000410">
    <property type="entry name" value="CheR"/>
    <property type="match status" value="1"/>
</dbReference>
<feature type="binding site" evidence="6">
    <location>
        <begin position="220"/>
        <end position="221"/>
    </location>
    <ligand>
        <name>S-adenosyl-L-methionine</name>
        <dbReference type="ChEBI" id="CHEBI:59789"/>
    </ligand>
</feature>
<dbReference type="PANTHER" id="PTHR24422:SF19">
    <property type="entry name" value="CHEMOTAXIS PROTEIN METHYLTRANSFERASE"/>
    <property type="match status" value="1"/>
</dbReference>
<dbReference type="Pfam" id="PF03705">
    <property type="entry name" value="CheR_N"/>
    <property type="match status" value="1"/>
</dbReference>
<keyword evidence="4 5" id="KW-0949">S-adenosyl-L-methionine</keyword>
<evidence type="ECO:0000256" key="6">
    <source>
        <dbReference type="PIRSR" id="PIRSR000410-1"/>
    </source>
</evidence>
<dbReference type="PROSITE" id="PS50123">
    <property type="entry name" value="CHER"/>
    <property type="match status" value="1"/>
</dbReference>
<feature type="binding site" evidence="6">
    <location>
        <position position="144"/>
    </location>
    <ligand>
        <name>S-adenosyl-L-methionine</name>
        <dbReference type="ChEBI" id="CHEBI:59789"/>
    </ligand>
</feature>
<dbReference type="InterPro" id="IPR036804">
    <property type="entry name" value="CheR_N_sf"/>
</dbReference>
<evidence type="ECO:0000259" key="7">
    <source>
        <dbReference type="PROSITE" id="PS50123"/>
    </source>
</evidence>
<evidence type="ECO:0000256" key="4">
    <source>
        <dbReference type="ARBA" id="ARBA00022691"/>
    </source>
</evidence>
<evidence type="ECO:0000256" key="2">
    <source>
        <dbReference type="ARBA" id="ARBA00022603"/>
    </source>
</evidence>
<keyword evidence="2 5" id="KW-0489">Methyltransferase</keyword>
<dbReference type="InterPro" id="IPR050903">
    <property type="entry name" value="Bact_Chemotaxis_MeTrfase"/>
</dbReference>
<dbReference type="Pfam" id="PF01739">
    <property type="entry name" value="CheR"/>
    <property type="match status" value="1"/>
</dbReference>
<dbReference type="SMART" id="SM00138">
    <property type="entry name" value="MeTrc"/>
    <property type="match status" value="1"/>
</dbReference>
<feature type="binding site" evidence="6">
    <location>
        <position position="119"/>
    </location>
    <ligand>
        <name>S-adenosyl-L-methionine</name>
        <dbReference type="ChEBI" id="CHEBI:59789"/>
    </ligand>
</feature>
<dbReference type="OrthoDB" id="9816309at2"/>
<dbReference type="PANTHER" id="PTHR24422">
    <property type="entry name" value="CHEMOTAXIS PROTEIN METHYLTRANSFERASE"/>
    <property type="match status" value="1"/>
</dbReference>
<protein>
    <recommendedName>
        <fullName evidence="5">Chemotaxis protein methyltransferase</fullName>
        <ecNumber evidence="5">2.1.1.80</ecNumber>
    </recommendedName>
</protein>
<evidence type="ECO:0000256" key="1">
    <source>
        <dbReference type="ARBA" id="ARBA00001541"/>
    </source>
</evidence>
<proteinExistence type="predicted"/>
<keyword evidence="3 5" id="KW-0808">Transferase</keyword>
<dbReference type="InterPro" id="IPR000780">
    <property type="entry name" value="CheR_MeTrfase"/>
</dbReference>
<dbReference type="EMBL" id="SMRS01000002">
    <property type="protein sequence ID" value="KAA0875667.1"/>
    <property type="molecule type" value="Genomic_DNA"/>
</dbReference>
<organism evidence="8 9">
    <name type="scientific">Nitrincola tapanii</name>
    <dbReference type="NCBI Taxonomy" id="1708751"/>
    <lineage>
        <taxon>Bacteria</taxon>
        <taxon>Pseudomonadati</taxon>
        <taxon>Pseudomonadota</taxon>
        <taxon>Gammaproteobacteria</taxon>
        <taxon>Oceanospirillales</taxon>
        <taxon>Oceanospirillaceae</taxon>
        <taxon>Nitrincola</taxon>
    </lineage>
</organism>
<sequence>MQREFDFTDADFERIRALIRKRAGISLTARKRDLVYSRIARRLRVLGLSRFSDYLDYLQNHNLEAQDFINALTTNLTAFFREEHHFVHLAQRFEALQASQAQDKGRIQIWSAACSTGEEAYSLAMTAVESFGSWTPPVSILATDVDTNVLEHAKRGVYGMERIERLDEARVKTFFLKGRGARAGSVKVRPELQALISFRSLNLLAPQWPMRGGFEAIFCRNVMIYFDKPTQYQILSKLHPQLNERGLLYAGHSESFNHATDLFRSIGKTMFAPVRGTAKEN</sequence>
<dbReference type="PRINTS" id="PR00996">
    <property type="entry name" value="CHERMTFRASE"/>
</dbReference>
<dbReference type="InterPro" id="IPR022642">
    <property type="entry name" value="CheR_C"/>
</dbReference>
<reference evidence="8 9" key="1">
    <citation type="submission" date="2019-03" db="EMBL/GenBank/DDBJ databases">
        <title>Nitrincola sp. nov. isolated from an Indian soda lake.</title>
        <authorList>
            <person name="Joshi A."/>
            <person name="Thite S.V."/>
            <person name="Joseph N."/>
            <person name="Dhotre D."/>
            <person name="Moorthy M."/>
            <person name="Shouche Y.S."/>
        </authorList>
    </citation>
    <scope>NUCLEOTIDE SEQUENCE [LARGE SCALE GENOMIC DNA]</scope>
    <source>
        <strain evidence="8 9">MEB193</strain>
    </source>
</reference>
<dbReference type="InterPro" id="IPR022641">
    <property type="entry name" value="CheR_N"/>
</dbReference>
<dbReference type="EC" id="2.1.1.80" evidence="5"/>
<feature type="binding site" evidence="6">
    <location>
        <begin position="202"/>
        <end position="203"/>
    </location>
    <ligand>
        <name>S-adenosyl-L-methionine</name>
        <dbReference type="ChEBI" id="CHEBI:59789"/>
    </ligand>
</feature>
<feature type="binding site" evidence="6">
    <location>
        <position position="81"/>
    </location>
    <ligand>
        <name>S-adenosyl-L-methionine</name>
        <dbReference type="ChEBI" id="CHEBI:59789"/>
    </ligand>
</feature>
<gene>
    <name evidence="8" type="ORF">E1H14_02930</name>
</gene>
<evidence type="ECO:0000313" key="8">
    <source>
        <dbReference type="EMBL" id="KAA0875667.1"/>
    </source>
</evidence>
<dbReference type="AlphaFoldDB" id="A0A5A9W4M2"/>
<accession>A0A5A9W4M2</accession>
<feature type="binding site" evidence="6">
    <location>
        <position position="77"/>
    </location>
    <ligand>
        <name>S-adenosyl-L-methionine</name>
        <dbReference type="ChEBI" id="CHEBI:59789"/>
    </ligand>
</feature>
<dbReference type="SUPFAM" id="SSF47757">
    <property type="entry name" value="Chemotaxis receptor methyltransferase CheR, N-terminal domain"/>
    <property type="match status" value="1"/>
</dbReference>
<feature type="binding site" evidence="6">
    <location>
        <position position="75"/>
    </location>
    <ligand>
        <name>S-adenosyl-L-methionine</name>
        <dbReference type="ChEBI" id="CHEBI:59789"/>
    </ligand>
</feature>
<dbReference type="Proteomes" id="UP000325302">
    <property type="component" value="Unassembled WGS sequence"/>
</dbReference>
<keyword evidence="9" id="KW-1185">Reference proteome</keyword>
<comment type="caution">
    <text evidence="8">The sequence shown here is derived from an EMBL/GenBank/DDBJ whole genome shotgun (WGS) entry which is preliminary data.</text>
</comment>
<dbReference type="RefSeq" id="WP_149389972.1">
    <property type="nucleotide sequence ID" value="NZ_SMRS01000002.1"/>
</dbReference>
<comment type="catalytic activity">
    <reaction evidence="1 5">
        <text>L-glutamyl-[protein] + S-adenosyl-L-methionine = [protein]-L-glutamate 5-O-methyl ester + S-adenosyl-L-homocysteine</text>
        <dbReference type="Rhea" id="RHEA:24452"/>
        <dbReference type="Rhea" id="RHEA-COMP:10208"/>
        <dbReference type="Rhea" id="RHEA-COMP:10311"/>
        <dbReference type="ChEBI" id="CHEBI:29973"/>
        <dbReference type="ChEBI" id="CHEBI:57856"/>
        <dbReference type="ChEBI" id="CHEBI:59789"/>
        <dbReference type="ChEBI" id="CHEBI:82795"/>
        <dbReference type="EC" id="2.1.1.80"/>
    </reaction>
</comment>
<evidence type="ECO:0000313" key="9">
    <source>
        <dbReference type="Proteomes" id="UP000325302"/>
    </source>
</evidence>
<dbReference type="Gene3D" id="1.10.155.10">
    <property type="entry name" value="Chemotaxis receptor methyltransferase CheR, N-terminal domain"/>
    <property type="match status" value="1"/>
</dbReference>
<feature type="domain" description="CheR-type methyltransferase" evidence="7">
    <location>
        <begin position="1"/>
        <end position="276"/>
    </location>
</feature>
<comment type="function">
    <text evidence="5">Methylation of the membrane-bound methyl-accepting chemotaxis proteins (MCP) to form gamma-glutamyl methyl ester residues in MCP.</text>
</comment>
<evidence type="ECO:0000256" key="5">
    <source>
        <dbReference type="PIRNR" id="PIRNR000410"/>
    </source>
</evidence>
<evidence type="ECO:0000256" key="3">
    <source>
        <dbReference type="ARBA" id="ARBA00022679"/>
    </source>
</evidence>
<name>A0A5A9W4M2_9GAMM</name>
<dbReference type="Gene3D" id="3.40.50.150">
    <property type="entry name" value="Vaccinia Virus protein VP39"/>
    <property type="match status" value="1"/>
</dbReference>
<dbReference type="InterPro" id="IPR026024">
    <property type="entry name" value="Chemotaxis_MeTrfase_CheR"/>
</dbReference>
<dbReference type="GO" id="GO:0032259">
    <property type="term" value="P:methylation"/>
    <property type="evidence" value="ECO:0007669"/>
    <property type="project" value="UniProtKB-KW"/>
</dbReference>